<feature type="transmembrane region" description="Helical" evidence="5">
    <location>
        <begin position="82"/>
        <end position="104"/>
    </location>
</feature>
<reference evidence="6 7" key="1">
    <citation type="journal article" date="2020" name="bioRxiv">
        <title>Metabolic contributions of an alphaproteobacterial endosymbiont in the apicomplexan Cardiosporidium cionae.</title>
        <authorList>
            <person name="Hunter E.S."/>
            <person name="Paight C.J."/>
            <person name="Lane C.E."/>
        </authorList>
    </citation>
    <scope>NUCLEOTIDE SEQUENCE [LARGE SCALE GENOMIC DNA]</scope>
    <source>
        <strain evidence="6">ESH_2018</strain>
    </source>
</reference>
<dbReference type="PANTHER" id="PTHR11040">
    <property type="entry name" value="ZINC/IRON TRANSPORTER"/>
    <property type="match status" value="1"/>
</dbReference>
<comment type="caution">
    <text evidence="6">The sequence shown here is derived from an EMBL/GenBank/DDBJ whole genome shotgun (WGS) entry which is preliminary data.</text>
</comment>
<dbReference type="Proteomes" id="UP000823046">
    <property type="component" value="Unassembled WGS sequence"/>
</dbReference>
<feature type="transmembrane region" description="Helical" evidence="5">
    <location>
        <begin position="224"/>
        <end position="244"/>
    </location>
</feature>
<gene>
    <name evidence="6" type="primary">ZIPCO</name>
    <name evidence="6" type="ORF">IE077_003380</name>
</gene>
<proteinExistence type="predicted"/>
<evidence type="ECO:0000313" key="6">
    <source>
        <dbReference type="EMBL" id="KAF8820242.1"/>
    </source>
</evidence>
<organism evidence="6 7">
    <name type="scientific">Cardiosporidium cionae</name>
    <dbReference type="NCBI Taxonomy" id="476202"/>
    <lineage>
        <taxon>Eukaryota</taxon>
        <taxon>Sar</taxon>
        <taxon>Alveolata</taxon>
        <taxon>Apicomplexa</taxon>
        <taxon>Aconoidasida</taxon>
        <taxon>Nephromycida</taxon>
        <taxon>Cardiosporidium</taxon>
    </lineage>
</organism>
<sequence>MVVVPLLLVAKAASIIAFAASSALGILLSIHLSKSIRLTTVVAACNATAAGALLSLWLFHLLPEFFELVENGSFLLKFRAIQLEYLFIFIGFSSMLLSASISHFPSSDSPSKQQCVVTPQLDKEIELSSISSPSKYQECCEEYSLEEYRCREDCPKDEIDLPSLHNSLPLNPKLYPLEGKRSFLPIFAPLGKLPWGTIFFGAAFTAHGFFEGFVVGSKSTVSGVFLVTAAMVLHKWIESVAIVLGRKASVGKWDSTMWIVLIIAALSSPIGIVVGAVATRFPEFWCCLFSALSVGIILYAVAHLTEEAFFEDHAYPMWKFAMFLIGAAIVYVTVLLGSILDGSD</sequence>
<evidence type="ECO:0000256" key="2">
    <source>
        <dbReference type="ARBA" id="ARBA00022692"/>
    </source>
</evidence>
<evidence type="ECO:0000256" key="3">
    <source>
        <dbReference type="ARBA" id="ARBA00022989"/>
    </source>
</evidence>
<keyword evidence="3 5" id="KW-1133">Transmembrane helix</keyword>
<comment type="subcellular location">
    <subcellularLocation>
        <location evidence="1">Membrane</location>
        <topology evidence="1">Multi-pass membrane protein</topology>
    </subcellularLocation>
</comment>
<evidence type="ECO:0000256" key="4">
    <source>
        <dbReference type="ARBA" id="ARBA00023136"/>
    </source>
</evidence>
<dbReference type="EMBL" id="JADAQX010000438">
    <property type="protein sequence ID" value="KAF8820242.1"/>
    <property type="molecule type" value="Genomic_DNA"/>
</dbReference>
<name>A0ABQ7J8D8_9APIC</name>
<feature type="transmembrane region" description="Helical" evidence="5">
    <location>
        <begin position="317"/>
        <end position="340"/>
    </location>
</feature>
<keyword evidence="2 5" id="KW-0812">Transmembrane</keyword>
<dbReference type="InterPro" id="IPR003689">
    <property type="entry name" value="ZIP"/>
</dbReference>
<evidence type="ECO:0000256" key="5">
    <source>
        <dbReference type="SAM" id="Phobius"/>
    </source>
</evidence>
<accession>A0ABQ7J8D8</accession>
<feature type="transmembrane region" description="Helical" evidence="5">
    <location>
        <begin position="40"/>
        <end position="62"/>
    </location>
</feature>
<keyword evidence="4 5" id="KW-0472">Membrane</keyword>
<feature type="transmembrane region" description="Helical" evidence="5">
    <location>
        <begin position="282"/>
        <end position="305"/>
    </location>
</feature>
<dbReference type="Pfam" id="PF02535">
    <property type="entry name" value="Zip"/>
    <property type="match status" value="1"/>
</dbReference>
<evidence type="ECO:0000313" key="7">
    <source>
        <dbReference type="Proteomes" id="UP000823046"/>
    </source>
</evidence>
<feature type="transmembrane region" description="Helical" evidence="5">
    <location>
        <begin position="6"/>
        <end position="28"/>
    </location>
</feature>
<evidence type="ECO:0000256" key="1">
    <source>
        <dbReference type="ARBA" id="ARBA00004141"/>
    </source>
</evidence>
<dbReference type="PANTHER" id="PTHR11040:SF140">
    <property type="entry name" value="ZRT (ZRT), IRT- (IRT-) LIKE PROTEIN TRANSPORTER"/>
    <property type="match status" value="1"/>
</dbReference>
<protein>
    <submittedName>
        <fullName evidence="6">ZIP domain-containing protein</fullName>
    </submittedName>
</protein>
<feature type="transmembrane region" description="Helical" evidence="5">
    <location>
        <begin position="256"/>
        <end position="276"/>
    </location>
</feature>
<keyword evidence="7" id="KW-1185">Reference proteome</keyword>